<name>A0A381NLG8_9ZZZZ</name>
<gene>
    <name evidence="1" type="ORF">METZ01_LOCUS8214</name>
</gene>
<accession>A0A381NLG8</accession>
<protein>
    <submittedName>
        <fullName evidence="1">Uncharacterized protein</fullName>
    </submittedName>
</protein>
<organism evidence="1">
    <name type="scientific">marine metagenome</name>
    <dbReference type="NCBI Taxonomy" id="408172"/>
    <lineage>
        <taxon>unclassified sequences</taxon>
        <taxon>metagenomes</taxon>
        <taxon>ecological metagenomes</taxon>
    </lineage>
</organism>
<dbReference type="EMBL" id="UINC01000443">
    <property type="protein sequence ID" value="SUZ55360.1"/>
    <property type="molecule type" value="Genomic_DNA"/>
</dbReference>
<dbReference type="AlphaFoldDB" id="A0A381NLG8"/>
<reference evidence="1" key="1">
    <citation type="submission" date="2018-05" db="EMBL/GenBank/DDBJ databases">
        <authorList>
            <person name="Lanie J.A."/>
            <person name="Ng W.-L."/>
            <person name="Kazmierczak K.M."/>
            <person name="Andrzejewski T.M."/>
            <person name="Davidsen T.M."/>
            <person name="Wayne K.J."/>
            <person name="Tettelin H."/>
            <person name="Glass J.I."/>
            <person name="Rusch D."/>
            <person name="Podicherti R."/>
            <person name="Tsui H.-C.T."/>
            <person name="Winkler M.E."/>
        </authorList>
    </citation>
    <scope>NUCLEOTIDE SEQUENCE</scope>
</reference>
<proteinExistence type="predicted"/>
<evidence type="ECO:0000313" key="1">
    <source>
        <dbReference type="EMBL" id="SUZ55360.1"/>
    </source>
</evidence>
<sequence length="32" mass="3725">MSQLIQFVTLQKRVRVQLELNWISPGAKTLLL</sequence>